<comment type="similarity">
    <text evidence="1">Belongs to the peptidase C19 family.</text>
</comment>
<dbReference type="InterPro" id="IPR018200">
    <property type="entry name" value="USP_CS"/>
</dbReference>
<feature type="compositionally biased region" description="Low complexity" evidence="2">
    <location>
        <begin position="287"/>
        <end position="298"/>
    </location>
</feature>
<name>A0A5P1EH05_ASPOF</name>
<feature type="domain" description="USP" evidence="3">
    <location>
        <begin position="466"/>
        <end position="768"/>
    </location>
</feature>
<reference evidence="5" key="1">
    <citation type="journal article" date="2017" name="Nat. Commun.">
        <title>The asparagus genome sheds light on the origin and evolution of a young Y chromosome.</title>
        <authorList>
            <person name="Harkess A."/>
            <person name="Zhou J."/>
            <person name="Xu C."/>
            <person name="Bowers J.E."/>
            <person name="Van der Hulst R."/>
            <person name="Ayyampalayam S."/>
            <person name="Mercati F."/>
            <person name="Riccardi P."/>
            <person name="McKain M.R."/>
            <person name="Kakrana A."/>
            <person name="Tang H."/>
            <person name="Ray J."/>
            <person name="Groenendijk J."/>
            <person name="Arikit S."/>
            <person name="Mathioni S.M."/>
            <person name="Nakano M."/>
            <person name="Shan H."/>
            <person name="Telgmann-Rauber A."/>
            <person name="Kanno A."/>
            <person name="Yue Z."/>
            <person name="Chen H."/>
            <person name="Li W."/>
            <person name="Chen Y."/>
            <person name="Xu X."/>
            <person name="Zhang Y."/>
            <person name="Luo S."/>
            <person name="Chen H."/>
            <person name="Gao J."/>
            <person name="Mao Z."/>
            <person name="Pires J.C."/>
            <person name="Luo M."/>
            <person name="Kudrna D."/>
            <person name="Wing R.A."/>
            <person name="Meyers B.C."/>
            <person name="Yi K."/>
            <person name="Kong H."/>
            <person name="Lavrijsen P."/>
            <person name="Sunseri F."/>
            <person name="Falavigna A."/>
            <person name="Ye Y."/>
            <person name="Leebens-Mack J.H."/>
            <person name="Chen G."/>
        </authorList>
    </citation>
    <scope>NUCLEOTIDE SEQUENCE [LARGE SCALE GENOMIC DNA]</scope>
    <source>
        <strain evidence="5">cv. DH0086</strain>
    </source>
</reference>
<evidence type="ECO:0000256" key="1">
    <source>
        <dbReference type="ARBA" id="ARBA00009085"/>
    </source>
</evidence>
<dbReference type="Gramene" id="ONK64477">
    <property type="protein sequence ID" value="ONK64477"/>
    <property type="gene ID" value="A4U43_C07F26480"/>
</dbReference>
<evidence type="ECO:0000313" key="5">
    <source>
        <dbReference type="Proteomes" id="UP000243459"/>
    </source>
</evidence>
<dbReference type="GO" id="GO:0005634">
    <property type="term" value="C:nucleus"/>
    <property type="evidence" value="ECO:0007669"/>
    <property type="project" value="TreeGrafter"/>
</dbReference>
<dbReference type="InterPro" id="IPR028889">
    <property type="entry name" value="USP"/>
</dbReference>
<feature type="compositionally biased region" description="Low complexity" evidence="2">
    <location>
        <begin position="357"/>
        <end position="368"/>
    </location>
</feature>
<feature type="region of interest" description="Disordered" evidence="2">
    <location>
        <begin position="356"/>
        <end position="386"/>
    </location>
</feature>
<dbReference type="Pfam" id="PF00443">
    <property type="entry name" value="UCH"/>
    <property type="match status" value="1"/>
</dbReference>
<dbReference type="PANTHER" id="PTHR24006:SF874">
    <property type="entry name" value="UBIQUITIN CARBOXYL-TERMINAL HYDROLASE 16"/>
    <property type="match status" value="1"/>
</dbReference>
<feature type="compositionally biased region" description="Low complexity" evidence="2">
    <location>
        <begin position="816"/>
        <end position="846"/>
    </location>
</feature>
<dbReference type="AlphaFoldDB" id="A0A5P1EH05"/>
<feature type="region of interest" description="Disordered" evidence="2">
    <location>
        <begin position="278"/>
        <end position="316"/>
    </location>
</feature>
<evidence type="ECO:0000259" key="3">
    <source>
        <dbReference type="PROSITE" id="PS50235"/>
    </source>
</evidence>
<protein>
    <recommendedName>
        <fullName evidence="3">USP domain-containing protein</fullName>
    </recommendedName>
</protein>
<organism evidence="4 5">
    <name type="scientific">Asparagus officinalis</name>
    <name type="common">Garden asparagus</name>
    <dbReference type="NCBI Taxonomy" id="4686"/>
    <lineage>
        <taxon>Eukaryota</taxon>
        <taxon>Viridiplantae</taxon>
        <taxon>Streptophyta</taxon>
        <taxon>Embryophyta</taxon>
        <taxon>Tracheophyta</taxon>
        <taxon>Spermatophyta</taxon>
        <taxon>Magnoliopsida</taxon>
        <taxon>Liliopsida</taxon>
        <taxon>Asparagales</taxon>
        <taxon>Asparagaceae</taxon>
        <taxon>Asparagoideae</taxon>
        <taxon>Asparagus</taxon>
    </lineage>
</organism>
<dbReference type="Proteomes" id="UP000243459">
    <property type="component" value="Chromosome 7"/>
</dbReference>
<evidence type="ECO:0000313" key="4">
    <source>
        <dbReference type="EMBL" id="ONK64477.1"/>
    </source>
</evidence>
<keyword evidence="5" id="KW-1185">Reference proteome</keyword>
<dbReference type="InterPro" id="IPR001394">
    <property type="entry name" value="Peptidase_C19_UCH"/>
</dbReference>
<feature type="region of interest" description="Disordered" evidence="2">
    <location>
        <begin position="135"/>
        <end position="157"/>
    </location>
</feature>
<dbReference type="SUPFAM" id="SSF54001">
    <property type="entry name" value="Cysteine proteinases"/>
    <property type="match status" value="1"/>
</dbReference>
<dbReference type="GO" id="GO:0016579">
    <property type="term" value="P:protein deubiquitination"/>
    <property type="evidence" value="ECO:0007669"/>
    <property type="project" value="InterPro"/>
</dbReference>
<accession>A0A5P1EH05</accession>
<dbReference type="FunFam" id="3.90.70.10:FF:000026">
    <property type="entry name" value="Ubiquitin carboxyl-terminal hydrolase 15"/>
    <property type="match status" value="1"/>
</dbReference>
<dbReference type="InterPro" id="IPR038765">
    <property type="entry name" value="Papain-like_cys_pep_sf"/>
</dbReference>
<dbReference type="GO" id="GO:0004843">
    <property type="term" value="F:cysteine-type deubiquitinase activity"/>
    <property type="evidence" value="ECO:0007669"/>
    <property type="project" value="InterPro"/>
</dbReference>
<dbReference type="GO" id="GO:0005829">
    <property type="term" value="C:cytosol"/>
    <property type="evidence" value="ECO:0007669"/>
    <property type="project" value="TreeGrafter"/>
</dbReference>
<dbReference type="PANTHER" id="PTHR24006">
    <property type="entry name" value="UBIQUITIN CARBOXYL-TERMINAL HYDROLASE"/>
    <property type="match status" value="1"/>
</dbReference>
<dbReference type="InterPro" id="IPR050164">
    <property type="entry name" value="Peptidase_C19"/>
</dbReference>
<evidence type="ECO:0000256" key="2">
    <source>
        <dbReference type="SAM" id="MobiDB-lite"/>
    </source>
</evidence>
<dbReference type="EMBL" id="CM007387">
    <property type="protein sequence ID" value="ONK64477.1"/>
    <property type="molecule type" value="Genomic_DNA"/>
</dbReference>
<gene>
    <name evidence="4" type="ORF">A4U43_C07F26480</name>
</gene>
<dbReference type="Gene3D" id="3.90.70.10">
    <property type="entry name" value="Cysteine proteinases"/>
    <property type="match status" value="1"/>
</dbReference>
<proteinExistence type="inferred from homology"/>
<feature type="region of interest" description="Disordered" evidence="2">
    <location>
        <begin position="779"/>
        <end position="846"/>
    </location>
</feature>
<dbReference type="PROSITE" id="PS50235">
    <property type="entry name" value="USP_3"/>
    <property type="match status" value="1"/>
</dbReference>
<sequence length="943" mass="103481">MAVARRVEVRRLAWLAAEEAARAEADAVASVCSLLSGDQDKVVTLVTANSATTSSITFSGYNIQQLAQVVANYANSDIRNALSGKCQIIHWRQGHKDECHPPKVDDSKSGGDSITNLIGLQTNLSDLAENNLEIETKPQAKQIETSSARELPESSSPSVVFSEDQIKIKPFVGIPETGSNLDSFADSSLLSSSSASSSSCSTFSGLLETSDDASANDDPLVLHSGKIEKASYHDFSLEDPMTAVQTSNANHKKASLASACSSVNSLFCSSNIELKVSSNEGDDVKRSSSSPGSSSVFSDYRTETRPSEGAIGSKKENVQAVAAASSFGASSNSVPTERSAKEEYSCRIVPSKGLQMSKISRPPSSFSSVEHESSNGGRHYVSRDTPAKNENASVLYAIPVETTGPSPNGVSVLKTSVRRAVQQLKSSNLPNHSSGPRSDGYRKYKMLFPYDLFIKLYNDKVELRPCGLTNCGNSCYANAVLQCLAFTRPLTSYLLQGLHTNTCPRRDWCFTCEFASLLLKAKQGQYPLSPIGILSNVGSNFDHGRQEDAHEFLRYAIDTMQSVCLKQADKSAAGTKAEETTLIQLVFGGYLRSKIKCTRCRGKSERRERMMDLTVEIHGDIGTLDEALARYTGTEILDGENKYHCSRCKSYERAKKKLTVLEAPNVLTIALKRFQSGKFGKLNKAVRFPEILDLAPYMSETDDKSPVYSLYAVVVHQDIMNAAFSGHYICYLKSTPGMWYKADDVRVKPVDIKSVLTKNAYMLFYARCSPRAPSLIRSVLSPNHQKNKRAKGKDSLNPQHRSYDLYNRRLPFPRTDSSSDSSSLLSFSDEGSCSTDSTRDSSSTTEELSDYIFGGSSVFSSEDSDGLAGRNEALSYEESLAWERREVGSEGMKGSPQFLCSDVTNQWSRKLAGDCRGRREISKHEPDVLLIRRLTRERSHTFY</sequence>
<dbReference type="PROSITE" id="PS00972">
    <property type="entry name" value="USP_1"/>
    <property type="match status" value="1"/>
</dbReference>